<proteinExistence type="predicted"/>
<dbReference type="AlphaFoldDB" id="A0A7J0FER8"/>
<reference evidence="2 3" key="1">
    <citation type="submission" date="2019-07" db="EMBL/GenBank/DDBJ databases">
        <title>De Novo Assembly of kiwifruit Actinidia rufa.</title>
        <authorList>
            <person name="Sugita-Konishi S."/>
            <person name="Sato K."/>
            <person name="Mori E."/>
            <person name="Abe Y."/>
            <person name="Kisaki G."/>
            <person name="Hamano K."/>
            <person name="Suezawa K."/>
            <person name="Otani M."/>
            <person name="Fukuda T."/>
            <person name="Manabe T."/>
            <person name="Gomi K."/>
            <person name="Tabuchi M."/>
            <person name="Akimitsu K."/>
            <person name="Kataoka I."/>
        </authorList>
    </citation>
    <scope>NUCLEOTIDE SEQUENCE [LARGE SCALE GENOMIC DNA]</scope>
    <source>
        <strain evidence="3">cv. Fuchu</strain>
    </source>
</reference>
<keyword evidence="3" id="KW-1185">Reference proteome</keyword>
<name>A0A7J0FER8_9ERIC</name>
<feature type="region of interest" description="Disordered" evidence="1">
    <location>
        <begin position="81"/>
        <end position="102"/>
    </location>
</feature>
<protein>
    <submittedName>
        <fullName evidence="2">Uncharacterized protein</fullName>
    </submittedName>
</protein>
<gene>
    <name evidence="2" type="ORF">Acr_11g0014970</name>
</gene>
<comment type="caution">
    <text evidence="2">The sequence shown here is derived from an EMBL/GenBank/DDBJ whole genome shotgun (WGS) entry which is preliminary data.</text>
</comment>
<evidence type="ECO:0000313" key="3">
    <source>
        <dbReference type="Proteomes" id="UP000585474"/>
    </source>
</evidence>
<dbReference type="Proteomes" id="UP000585474">
    <property type="component" value="Unassembled WGS sequence"/>
</dbReference>
<organism evidence="2 3">
    <name type="scientific">Actinidia rufa</name>
    <dbReference type="NCBI Taxonomy" id="165716"/>
    <lineage>
        <taxon>Eukaryota</taxon>
        <taxon>Viridiplantae</taxon>
        <taxon>Streptophyta</taxon>
        <taxon>Embryophyta</taxon>
        <taxon>Tracheophyta</taxon>
        <taxon>Spermatophyta</taxon>
        <taxon>Magnoliopsida</taxon>
        <taxon>eudicotyledons</taxon>
        <taxon>Gunneridae</taxon>
        <taxon>Pentapetalae</taxon>
        <taxon>asterids</taxon>
        <taxon>Ericales</taxon>
        <taxon>Actinidiaceae</taxon>
        <taxon>Actinidia</taxon>
    </lineage>
</organism>
<sequence length="202" mass="21869">MAPMCKGLQIGTWGSDQLLQARPAFKLAALPHSFSKKTRGSWGLVSRLKKAVLVKERLIKAGTVPPSGVVLWAPWMGNPSGEDHCGGNKPSQGGGGGSDEINGKQALMANKKSTDEEDEIEWTDGKEVNANVDATRIVQQGPIVISFEIPEATPDPDQGNNLYENLDEDGDLEIYRHAINTGKKEFVASIALTLCEHYKQLS</sequence>
<accession>A0A7J0FER8</accession>
<dbReference type="EMBL" id="BJWL01000011">
    <property type="protein sequence ID" value="GFY97191.1"/>
    <property type="molecule type" value="Genomic_DNA"/>
</dbReference>
<evidence type="ECO:0000256" key="1">
    <source>
        <dbReference type="SAM" id="MobiDB-lite"/>
    </source>
</evidence>
<evidence type="ECO:0000313" key="2">
    <source>
        <dbReference type="EMBL" id="GFY97191.1"/>
    </source>
</evidence>